<accession>A0A5B9Q7A0</accession>
<proteinExistence type="predicted"/>
<protein>
    <submittedName>
        <fullName evidence="1">Uncharacterized protein</fullName>
    </submittedName>
</protein>
<dbReference type="KEGG" id="bgok:Pr1d_21860"/>
<dbReference type="EMBL" id="CP042913">
    <property type="protein sequence ID" value="QEG34898.1"/>
    <property type="molecule type" value="Genomic_DNA"/>
</dbReference>
<sequence>MSRLSQQLAASPENLQNTYCSNSDFTLMLPRRPQFGIFGTCVGQFVRQILNVGSPAFPQGMLATLLATFFSLVSGLAAEPAFLDEMDGAAPVLRLAEKSSFQVVSQHIERDEHLTGSGAEVVQLRGPAGESAQLSFDIPSAPVIAELSIAATISSNRPGVQIAARVVLPRSKDSLTGRSRELLLRGGSLSRGMPGERLQLTELPQLLSEQTRIARIRAEDRIDSREAYVTQLVFLVPGGSGVTELIVDRVELDGIILEYKSDPEIITASTESILVEPRSKPATSDAKLVPREILNLREPRRAASPIQRIIRWQGEPFEMLKELGFNAIWLSRAATPTELSEAQRLGIVLVCPPPVENLATLSQAEEWDHVIAWDLGDLVATDDLEQVLRMKQLIRQNDPISSRTTVMTCEQLSRDVSRTTDALLLGRELLGSDLTLRDFVAWLGQRQRLARPGTPLWTTIPTQVCPQRAIQIESLQGKNGNLVPAGGSYDQLAAITSAAMSIRCRDYLFESYSSLASPDPETRQRARTLELLNLRLRLLTPWLAAGKIAGGARSTVPGLSAIVLQAERSHLLIPITWSRDFRSQQELHTSGPVSFVVKGVAESADVYLLSLAGAERVRHERTTGGLRISVDSLPPDSMIMLTSDAQAFSQVSQFLRSIAGRASRLRRDVVAQRLQQLEVVSNAKSTEEVTGVKQLLARCEGELAACDQDLQRGFVEQACRRSLAIERTLSQAEYSLRNDSQSAESQVVTPLIFGVDTISEERHLQEALSRATTKTHLLSGGEFEDLQPLLAQGWRHKQLPVPGITSGVRLSPEAPHAGAYCLELEARAIDPTQPISVISTAPVWITSAAIPVKAGEIVEIMGMARVPEELIGSVDGLEIIDSLGGAGMATRVKYAPSWQAFRILRCAPADTNLTVSLALSGLGRAQVDNLMVRSLQMPRELAGRPQSEEQSRQ</sequence>
<evidence type="ECO:0000313" key="1">
    <source>
        <dbReference type="EMBL" id="QEG34898.1"/>
    </source>
</evidence>
<organism evidence="1 2">
    <name type="scientific">Bythopirellula goksoeyrii</name>
    <dbReference type="NCBI Taxonomy" id="1400387"/>
    <lineage>
        <taxon>Bacteria</taxon>
        <taxon>Pseudomonadati</taxon>
        <taxon>Planctomycetota</taxon>
        <taxon>Planctomycetia</taxon>
        <taxon>Pirellulales</taxon>
        <taxon>Lacipirellulaceae</taxon>
        <taxon>Bythopirellula</taxon>
    </lineage>
</organism>
<dbReference type="AlphaFoldDB" id="A0A5B9Q7A0"/>
<name>A0A5B9Q7A0_9BACT</name>
<evidence type="ECO:0000313" key="2">
    <source>
        <dbReference type="Proteomes" id="UP000323917"/>
    </source>
</evidence>
<keyword evidence="2" id="KW-1185">Reference proteome</keyword>
<dbReference type="Proteomes" id="UP000323917">
    <property type="component" value="Chromosome"/>
</dbReference>
<reference evidence="1 2" key="1">
    <citation type="submission" date="2019-08" db="EMBL/GenBank/DDBJ databases">
        <title>Deep-cultivation of Planctomycetes and their phenomic and genomic characterization uncovers novel biology.</title>
        <authorList>
            <person name="Wiegand S."/>
            <person name="Jogler M."/>
            <person name="Boedeker C."/>
            <person name="Pinto D."/>
            <person name="Vollmers J."/>
            <person name="Rivas-Marin E."/>
            <person name="Kohn T."/>
            <person name="Peeters S.H."/>
            <person name="Heuer A."/>
            <person name="Rast P."/>
            <person name="Oberbeckmann S."/>
            <person name="Bunk B."/>
            <person name="Jeske O."/>
            <person name="Meyerdierks A."/>
            <person name="Storesund J.E."/>
            <person name="Kallscheuer N."/>
            <person name="Luecker S."/>
            <person name="Lage O.M."/>
            <person name="Pohl T."/>
            <person name="Merkel B.J."/>
            <person name="Hornburger P."/>
            <person name="Mueller R.-W."/>
            <person name="Bruemmer F."/>
            <person name="Labrenz M."/>
            <person name="Spormann A.M."/>
            <person name="Op den Camp H."/>
            <person name="Overmann J."/>
            <person name="Amann R."/>
            <person name="Jetten M.S.M."/>
            <person name="Mascher T."/>
            <person name="Medema M.H."/>
            <person name="Devos D.P."/>
            <person name="Kaster A.-K."/>
            <person name="Ovreas L."/>
            <person name="Rohde M."/>
            <person name="Galperin M.Y."/>
            <person name="Jogler C."/>
        </authorList>
    </citation>
    <scope>NUCLEOTIDE SEQUENCE [LARGE SCALE GENOMIC DNA]</scope>
    <source>
        <strain evidence="1 2">Pr1d</strain>
    </source>
</reference>
<gene>
    <name evidence="1" type="ORF">Pr1d_21860</name>
</gene>